<keyword evidence="6" id="KW-0961">Cell wall biogenesis/degradation</keyword>
<keyword evidence="12" id="KW-0645">Protease</keyword>
<dbReference type="InterPro" id="IPR012338">
    <property type="entry name" value="Beta-lactam/transpept-like"/>
</dbReference>
<keyword evidence="3" id="KW-0378">Hydrolase</keyword>
<dbReference type="EMBL" id="FNWO01000010">
    <property type="protein sequence ID" value="SEH46517.1"/>
    <property type="molecule type" value="Genomic_DNA"/>
</dbReference>
<dbReference type="GO" id="GO:0042834">
    <property type="term" value="F:peptidoglycan binding"/>
    <property type="evidence" value="ECO:0007669"/>
    <property type="project" value="InterPro"/>
</dbReference>
<reference evidence="13" key="1">
    <citation type="submission" date="2016-10" db="EMBL/GenBank/DDBJ databases">
        <authorList>
            <person name="Varghese N."/>
            <person name="Submissions S."/>
        </authorList>
    </citation>
    <scope>NUCLEOTIDE SEQUENCE [LARGE SCALE GENOMIC DNA]</scope>
    <source>
        <strain evidence="13">DSM 13234</strain>
    </source>
</reference>
<evidence type="ECO:0000256" key="8">
    <source>
        <dbReference type="PIRSR" id="PIRSR618044-2"/>
    </source>
</evidence>
<dbReference type="GO" id="GO:0009252">
    <property type="term" value="P:peptidoglycan biosynthetic process"/>
    <property type="evidence" value="ECO:0007669"/>
    <property type="project" value="UniProtKB-KW"/>
</dbReference>
<feature type="active site" description="Acyl-ester intermediate" evidence="7">
    <location>
        <position position="61"/>
    </location>
</feature>
<keyword evidence="13" id="KW-1185">Reference proteome</keyword>
<evidence type="ECO:0000256" key="4">
    <source>
        <dbReference type="ARBA" id="ARBA00022960"/>
    </source>
</evidence>
<keyword evidence="4" id="KW-0133">Cell shape</keyword>
<evidence type="ECO:0000259" key="11">
    <source>
        <dbReference type="PROSITE" id="PS51724"/>
    </source>
</evidence>
<evidence type="ECO:0000256" key="5">
    <source>
        <dbReference type="ARBA" id="ARBA00022984"/>
    </source>
</evidence>
<keyword evidence="12" id="KW-0121">Carboxypeptidase</keyword>
<dbReference type="GO" id="GO:0071555">
    <property type="term" value="P:cell wall organization"/>
    <property type="evidence" value="ECO:0007669"/>
    <property type="project" value="UniProtKB-KW"/>
</dbReference>
<dbReference type="PANTHER" id="PTHR21581:SF6">
    <property type="entry name" value="TRAFFICKING PROTEIN PARTICLE COMPLEX SUBUNIT 12"/>
    <property type="match status" value="1"/>
</dbReference>
<dbReference type="Pfam" id="PF05036">
    <property type="entry name" value="SPOR"/>
    <property type="match status" value="1"/>
</dbReference>
<protein>
    <submittedName>
        <fullName evidence="12">D-alanyl-D-alanine carboxypeptidase</fullName>
    </submittedName>
</protein>
<dbReference type="SUPFAM" id="SSF56601">
    <property type="entry name" value="beta-lactamase/transpeptidase-like"/>
    <property type="match status" value="1"/>
</dbReference>
<feature type="binding site" evidence="8">
    <location>
        <position position="223"/>
    </location>
    <ligand>
        <name>substrate</name>
    </ligand>
</feature>
<dbReference type="InterPro" id="IPR036680">
    <property type="entry name" value="SPOR-like_sf"/>
</dbReference>
<dbReference type="PANTHER" id="PTHR21581">
    <property type="entry name" value="D-ALANYL-D-ALANINE CARBOXYPEPTIDASE"/>
    <property type="match status" value="1"/>
</dbReference>
<dbReference type="Pfam" id="PF00768">
    <property type="entry name" value="Peptidase_S11"/>
    <property type="match status" value="1"/>
</dbReference>
<evidence type="ECO:0000256" key="7">
    <source>
        <dbReference type="PIRSR" id="PIRSR618044-1"/>
    </source>
</evidence>
<evidence type="ECO:0000256" key="6">
    <source>
        <dbReference type="ARBA" id="ARBA00023316"/>
    </source>
</evidence>
<organism evidence="12 13">
    <name type="scientific">Magnetospirillum fulvum</name>
    <name type="common">Rhodospirillum fulvum</name>
    <dbReference type="NCBI Taxonomy" id="1082"/>
    <lineage>
        <taxon>Bacteria</taxon>
        <taxon>Pseudomonadati</taxon>
        <taxon>Pseudomonadota</taxon>
        <taxon>Alphaproteobacteria</taxon>
        <taxon>Rhodospirillales</taxon>
        <taxon>Rhodospirillaceae</taxon>
        <taxon>Magnetospirillum</taxon>
    </lineage>
</organism>
<evidence type="ECO:0000256" key="1">
    <source>
        <dbReference type="ARBA" id="ARBA00007164"/>
    </source>
</evidence>
<feature type="region of interest" description="Disordered" evidence="10">
    <location>
        <begin position="352"/>
        <end position="376"/>
    </location>
</feature>
<dbReference type="AlphaFoldDB" id="A0A1H6IHY2"/>
<keyword evidence="5" id="KW-0573">Peptidoglycan synthesis</keyword>
<evidence type="ECO:0000256" key="2">
    <source>
        <dbReference type="ARBA" id="ARBA00022729"/>
    </source>
</evidence>
<dbReference type="Gene3D" id="3.40.710.10">
    <property type="entry name" value="DD-peptidase/beta-lactamase superfamily"/>
    <property type="match status" value="1"/>
</dbReference>
<evidence type="ECO:0000256" key="9">
    <source>
        <dbReference type="RuleBase" id="RU004016"/>
    </source>
</evidence>
<dbReference type="InterPro" id="IPR007730">
    <property type="entry name" value="SPOR-like_dom"/>
</dbReference>
<dbReference type="PROSITE" id="PS51724">
    <property type="entry name" value="SPOR"/>
    <property type="match status" value="1"/>
</dbReference>
<feature type="active site" description="Acyl-ester intermediate" evidence="7">
    <location>
        <position position="64"/>
    </location>
</feature>
<gene>
    <name evidence="12" type="ORF">SAMN04244559_02484</name>
</gene>
<dbReference type="GO" id="GO:0009002">
    <property type="term" value="F:serine-type D-Ala-D-Ala carboxypeptidase activity"/>
    <property type="evidence" value="ECO:0007669"/>
    <property type="project" value="InterPro"/>
</dbReference>
<evidence type="ECO:0000313" key="12">
    <source>
        <dbReference type="EMBL" id="SEH46517.1"/>
    </source>
</evidence>
<dbReference type="OrthoDB" id="9795979at2"/>
<feature type="active site" evidence="7">
    <location>
        <position position="121"/>
    </location>
</feature>
<evidence type="ECO:0000256" key="10">
    <source>
        <dbReference type="SAM" id="MobiDB-lite"/>
    </source>
</evidence>
<sequence length="456" mass="48216">MQSRRQGAFPFLRPVLLGLAALVLLVATPAWAGKYASIVVDAGSGKVLHAANPDVRSYPASLTKVMTLFLLFDELESGRMHLETPLPVSAHAAAQAPSKLGLRPGETISVRDVILALVTKSANDAAVVAAEGIGGTESEFAQMMTRKAQTLGMSRTVYRNASGLPNPGQMSTVRDQAILARALINRHAGPYHYFSTRQFVWKGQTISTHNRLMLRYPGADGIKTGYIQASGFNLISSAKRDDQRIIGVVFGGASGTSRDNHMKELLDKGFSRIRTGESVEIAAAPSADDRSDIDDLVAAAQGAGTVAAARSAAKASATAKPAQTKAQAKAAKIAAAEKTKHAKVTKTAHFKVASAKSHPAAKGHKGREDIGDSDPESWTIQVGAFKEYRPAQQAAAQAARTLGHLVARGSIDIDKIKGNKPIYRARLAGLNESQARAACKRLGKSGQSCKLIGPDV</sequence>
<name>A0A1H6IHY2_MAGFU</name>
<dbReference type="GO" id="GO:0006508">
    <property type="term" value="P:proteolysis"/>
    <property type="evidence" value="ECO:0007669"/>
    <property type="project" value="InterPro"/>
</dbReference>
<proteinExistence type="inferred from homology"/>
<evidence type="ECO:0000256" key="3">
    <source>
        <dbReference type="ARBA" id="ARBA00022801"/>
    </source>
</evidence>
<dbReference type="PRINTS" id="PR00725">
    <property type="entry name" value="DADACBPTASE1"/>
</dbReference>
<feature type="domain" description="SPOR" evidence="11">
    <location>
        <begin position="372"/>
        <end position="456"/>
    </location>
</feature>
<comment type="similarity">
    <text evidence="1 9">Belongs to the peptidase S11 family.</text>
</comment>
<accession>A0A1H6IHY2</accession>
<dbReference type="Gene3D" id="3.30.70.1070">
    <property type="entry name" value="Sporulation related repeat"/>
    <property type="match status" value="1"/>
</dbReference>
<dbReference type="GO" id="GO:0008360">
    <property type="term" value="P:regulation of cell shape"/>
    <property type="evidence" value="ECO:0007669"/>
    <property type="project" value="UniProtKB-KW"/>
</dbReference>
<dbReference type="InterPro" id="IPR018044">
    <property type="entry name" value="Peptidase_S11"/>
</dbReference>
<dbReference type="InterPro" id="IPR001967">
    <property type="entry name" value="Peptidase_S11_N"/>
</dbReference>
<keyword evidence="2" id="KW-0732">Signal</keyword>
<evidence type="ECO:0000313" key="13">
    <source>
        <dbReference type="Proteomes" id="UP000182983"/>
    </source>
</evidence>
<dbReference type="Proteomes" id="UP000182983">
    <property type="component" value="Unassembled WGS sequence"/>
</dbReference>